<gene>
    <name evidence="2" type="ORF">AGERDE_LOCUS849</name>
</gene>
<reference evidence="2" key="1">
    <citation type="submission" date="2021-06" db="EMBL/GenBank/DDBJ databases">
        <authorList>
            <person name="Kallberg Y."/>
            <person name="Tangrot J."/>
            <person name="Rosling A."/>
        </authorList>
    </citation>
    <scope>NUCLEOTIDE SEQUENCE</scope>
    <source>
        <strain evidence="2">MT106</strain>
    </source>
</reference>
<dbReference type="EMBL" id="CAJVPL010000048">
    <property type="protein sequence ID" value="CAG8438303.1"/>
    <property type="molecule type" value="Genomic_DNA"/>
</dbReference>
<protein>
    <submittedName>
        <fullName evidence="2">4781_t:CDS:1</fullName>
    </submittedName>
</protein>
<dbReference type="OrthoDB" id="2416917at2759"/>
<feature type="transmembrane region" description="Helical" evidence="1">
    <location>
        <begin position="119"/>
        <end position="139"/>
    </location>
</feature>
<evidence type="ECO:0000313" key="2">
    <source>
        <dbReference type="EMBL" id="CAG8438303.1"/>
    </source>
</evidence>
<comment type="caution">
    <text evidence="2">The sequence shown here is derived from an EMBL/GenBank/DDBJ whole genome shotgun (WGS) entry which is preliminary data.</text>
</comment>
<evidence type="ECO:0000313" key="3">
    <source>
        <dbReference type="Proteomes" id="UP000789831"/>
    </source>
</evidence>
<proteinExistence type="predicted"/>
<accession>A0A9N8YKB4</accession>
<keyword evidence="1" id="KW-0472">Membrane</keyword>
<dbReference type="Proteomes" id="UP000789831">
    <property type="component" value="Unassembled WGS sequence"/>
</dbReference>
<dbReference type="AlphaFoldDB" id="A0A9N8YKB4"/>
<sequence length="204" mass="23647">MAVGQLFQLFTCQQPRFIGQGIDNYYCWDALEVQQSLPHWPFIMLDLLFELFFTSRLTKFLIDANTNTTLLPENMRKPNQRTVFTAVIVWNLLRLFISIPLIMLSAYEVPLRTNYVKNATTFIGIFALLNIALTIVMTFDTETVRFFEGNPSSYHNNNVDDDEQYEELEERRDLLTSDNGEVLVTSYPTSEISSFDEEEIGNKV</sequence>
<keyword evidence="3" id="KW-1185">Reference proteome</keyword>
<keyword evidence="1" id="KW-0812">Transmembrane</keyword>
<keyword evidence="1" id="KW-1133">Transmembrane helix</keyword>
<feature type="transmembrane region" description="Helical" evidence="1">
    <location>
        <begin position="83"/>
        <end position="107"/>
    </location>
</feature>
<evidence type="ECO:0000256" key="1">
    <source>
        <dbReference type="SAM" id="Phobius"/>
    </source>
</evidence>
<name>A0A9N8YKB4_9GLOM</name>
<organism evidence="2 3">
    <name type="scientific">Ambispora gerdemannii</name>
    <dbReference type="NCBI Taxonomy" id="144530"/>
    <lineage>
        <taxon>Eukaryota</taxon>
        <taxon>Fungi</taxon>
        <taxon>Fungi incertae sedis</taxon>
        <taxon>Mucoromycota</taxon>
        <taxon>Glomeromycotina</taxon>
        <taxon>Glomeromycetes</taxon>
        <taxon>Archaeosporales</taxon>
        <taxon>Ambisporaceae</taxon>
        <taxon>Ambispora</taxon>
    </lineage>
</organism>